<sequence>MQNNNARQSSPLTTITALPILGSLLRPSPVVPYTRILFVASLFLPIGHQDGLHDNPAYRAQRPRRPSGVSKAAEANKTKYVRSAVRVIIIFGPFASKSALYALSPQLAQLSTHSIPSWPMYAFGICTFPIGVRAHADSYVSHAARSNDVDGRRITRILTLMGHWPQLPLGRGTTCPRFALSSFAAAEYPRFAPSFTRSHHPQAR</sequence>
<evidence type="ECO:0000256" key="1">
    <source>
        <dbReference type="SAM" id="MobiDB-lite"/>
    </source>
</evidence>
<dbReference type="AlphaFoldDB" id="A0A167P5A8"/>
<dbReference type="EMBL" id="KV417276">
    <property type="protein sequence ID" value="KZO98433.1"/>
    <property type="molecule type" value="Genomic_DNA"/>
</dbReference>
<dbReference type="Proteomes" id="UP000076738">
    <property type="component" value="Unassembled WGS sequence"/>
</dbReference>
<reference evidence="2 3" key="1">
    <citation type="journal article" date="2016" name="Mol. Biol. Evol.">
        <title>Comparative Genomics of Early-Diverging Mushroom-Forming Fungi Provides Insights into the Origins of Lignocellulose Decay Capabilities.</title>
        <authorList>
            <person name="Nagy L.G."/>
            <person name="Riley R."/>
            <person name="Tritt A."/>
            <person name="Adam C."/>
            <person name="Daum C."/>
            <person name="Floudas D."/>
            <person name="Sun H."/>
            <person name="Yadav J.S."/>
            <person name="Pangilinan J."/>
            <person name="Larsson K.H."/>
            <person name="Matsuura K."/>
            <person name="Barry K."/>
            <person name="Labutti K."/>
            <person name="Kuo R."/>
            <person name="Ohm R.A."/>
            <person name="Bhattacharya S.S."/>
            <person name="Shirouzu T."/>
            <person name="Yoshinaga Y."/>
            <person name="Martin F.M."/>
            <person name="Grigoriev I.V."/>
            <person name="Hibbett D.S."/>
        </authorList>
    </citation>
    <scope>NUCLEOTIDE SEQUENCE [LARGE SCALE GENOMIC DNA]</scope>
    <source>
        <strain evidence="2 3">TUFC12733</strain>
    </source>
</reference>
<accession>A0A167P5A8</accession>
<proteinExistence type="predicted"/>
<evidence type="ECO:0000313" key="3">
    <source>
        <dbReference type="Proteomes" id="UP000076738"/>
    </source>
</evidence>
<name>A0A167P5A8_CALVF</name>
<keyword evidence="3" id="KW-1185">Reference proteome</keyword>
<organism evidence="2 3">
    <name type="scientific">Calocera viscosa (strain TUFC12733)</name>
    <dbReference type="NCBI Taxonomy" id="1330018"/>
    <lineage>
        <taxon>Eukaryota</taxon>
        <taxon>Fungi</taxon>
        <taxon>Dikarya</taxon>
        <taxon>Basidiomycota</taxon>
        <taxon>Agaricomycotina</taxon>
        <taxon>Dacrymycetes</taxon>
        <taxon>Dacrymycetales</taxon>
        <taxon>Dacrymycetaceae</taxon>
        <taxon>Calocera</taxon>
    </lineage>
</organism>
<protein>
    <submittedName>
        <fullName evidence="2">Uncharacterized protein</fullName>
    </submittedName>
</protein>
<evidence type="ECO:0000313" key="2">
    <source>
        <dbReference type="EMBL" id="KZO98433.1"/>
    </source>
</evidence>
<gene>
    <name evidence="2" type="ORF">CALVIDRAFT_45896</name>
</gene>
<feature type="region of interest" description="Disordered" evidence="1">
    <location>
        <begin position="54"/>
        <end position="73"/>
    </location>
</feature>